<protein>
    <submittedName>
        <fullName evidence="2">Uncharacterized protein</fullName>
    </submittedName>
</protein>
<dbReference type="Proteomes" id="UP000631034">
    <property type="component" value="Unassembled WGS sequence"/>
</dbReference>
<organism evidence="2 3">
    <name type="scientific">Phaeovibrio sulfidiphilus</name>
    <dbReference type="NCBI Taxonomy" id="1220600"/>
    <lineage>
        <taxon>Bacteria</taxon>
        <taxon>Pseudomonadati</taxon>
        <taxon>Pseudomonadota</taxon>
        <taxon>Alphaproteobacteria</taxon>
        <taxon>Rhodospirillales</taxon>
        <taxon>Rhodospirillaceae</taxon>
        <taxon>Phaeovibrio</taxon>
    </lineage>
</organism>
<evidence type="ECO:0000313" key="2">
    <source>
        <dbReference type="EMBL" id="MBE1236118.1"/>
    </source>
</evidence>
<name>A0A8J6YKK5_9PROT</name>
<comment type="caution">
    <text evidence="2">The sequence shown here is derived from an EMBL/GenBank/DDBJ whole genome shotgun (WGS) entry which is preliminary data.</text>
</comment>
<evidence type="ECO:0000313" key="3">
    <source>
        <dbReference type="Proteomes" id="UP000631034"/>
    </source>
</evidence>
<evidence type="ECO:0000256" key="1">
    <source>
        <dbReference type="SAM" id="MobiDB-lite"/>
    </source>
</evidence>
<gene>
    <name evidence="2" type="ORF">IHV25_00385</name>
</gene>
<reference evidence="2" key="1">
    <citation type="submission" date="2020-10" db="EMBL/GenBank/DDBJ databases">
        <title>Genome sequence of the unusual species of purple photosynthetic bacteria, Phaeovibrio sulfidiphilus DSM 23193, type strain.</title>
        <authorList>
            <person name="Kyndt J.A."/>
            <person name="Meyer T.E."/>
        </authorList>
    </citation>
    <scope>NUCLEOTIDE SEQUENCE</scope>
    <source>
        <strain evidence="2">DSM 23193</strain>
    </source>
</reference>
<feature type="region of interest" description="Disordered" evidence="1">
    <location>
        <begin position="1"/>
        <end position="57"/>
    </location>
</feature>
<dbReference type="RefSeq" id="WP_192533001.1">
    <property type="nucleotide sequence ID" value="NZ_JACZHT010000001.1"/>
</dbReference>
<accession>A0A8J6YKK5</accession>
<sequence>MHSTAERRARACGLIETEPVTHDPEDGAGNRTGTGDRNAGRTATPASRRRGAARPRTVLRERFRDTCPLDRYHAKGRLTRRQWTAGCRFEALWRAASGPSLGAINLAREIRGSYRERLPCHGYGSLSPLAERAGLARREHDRAPLQWTPRGILVRDVCVFEQSLAGGKQLEMLARGLDQFADALRLGEDPDFPD</sequence>
<dbReference type="AlphaFoldDB" id="A0A8J6YKK5"/>
<proteinExistence type="predicted"/>
<dbReference type="EMBL" id="JACZHT010000001">
    <property type="protein sequence ID" value="MBE1236118.1"/>
    <property type="molecule type" value="Genomic_DNA"/>
</dbReference>
<keyword evidence="3" id="KW-1185">Reference proteome</keyword>